<keyword evidence="5 7" id="KW-0472">Membrane</keyword>
<feature type="transmembrane region" description="Helical" evidence="7">
    <location>
        <begin position="35"/>
        <end position="52"/>
    </location>
</feature>
<dbReference type="Pfam" id="PF09678">
    <property type="entry name" value="Caa3_CtaG"/>
    <property type="match status" value="1"/>
</dbReference>
<evidence type="ECO:0000256" key="2">
    <source>
        <dbReference type="ARBA" id="ARBA00022475"/>
    </source>
</evidence>
<evidence type="ECO:0000256" key="3">
    <source>
        <dbReference type="ARBA" id="ARBA00022692"/>
    </source>
</evidence>
<feature type="transmembrane region" description="Helical" evidence="7">
    <location>
        <begin position="187"/>
        <end position="212"/>
    </location>
</feature>
<dbReference type="GO" id="GO:0005886">
    <property type="term" value="C:plasma membrane"/>
    <property type="evidence" value="ECO:0007669"/>
    <property type="project" value="UniProtKB-SubCell"/>
</dbReference>
<sequence>MRSDASLVLLTAGIVYTFGWLRLRQTGNVRLANFGRLFAYLGGLLTIAIALMSGIDELQPYLFWVHMVQHELLMVVAAPLILVGWPMPFTLWGLPPSLRRHASRLLAHDRILRRGLDLLLRPVIAFAISTLTLWLWHLPAAYDAALANNWVHNLEHVSFFGAFILYWWVLIGAPPRPSRLTSNAARGLYLLAGATQIALLGGLITLSDQVLYTHYLTVQSLTGLSALQDQQLAGAIMWFPGPLIFGIAAALLMRDDEGREEPYQPVDELRRGTNGLEARHQAEAAPAPAQSHTSTSVSAKA</sequence>
<comment type="subcellular location">
    <subcellularLocation>
        <location evidence="1">Cell membrane</location>
        <topology evidence="1">Multi-pass membrane protein</topology>
    </subcellularLocation>
</comment>
<dbReference type="Proteomes" id="UP000004221">
    <property type="component" value="Unassembled WGS sequence"/>
</dbReference>
<dbReference type="InterPro" id="IPR019108">
    <property type="entry name" value="Caa3_assmbl_CtaG-rel"/>
</dbReference>
<proteinExistence type="predicted"/>
<name>I4EGC0_9BACT</name>
<protein>
    <submittedName>
        <fullName evidence="8">Putative Cytochrome c oxidase assembly factor CtaG</fullName>
    </submittedName>
</protein>
<organism evidence="8 9">
    <name type="scientific">Nitrolancea hollandica Lb</name>
    <dbReference type="NCBI Taxonomy" id="1129897"/>
    <lineage>
        <taxon>Bacteria</taxon>
        <taxon>Pseudomonadati</taxon>
        <taxon>Thermomicrobiota</taxon>
        <taxon>Thermomicrobia</taxon>
        <taxon>Sphaerobacterales</taxon>
        <taxon>Sphaerobacterineae</taxon>
        <taxon>Sphaerobacteraceae</taxon>
        <taxon>Nitrolancea</taxon>
    </lineage>
</organism>
<evidence type="ECO:0000256" key="7">
    <source>
        <dbReference type="SAM" id="Phobius"/>
    </source>
</evidence>
<evidence type="ECO:0000313" key="8">
    <source>
        <dbReference type="EMBL" id="CCF83732.1"/>
    </source>
</evidence>
<feature type="transmembrane region" description="Helical" evidence="7">
    <location>
        <begin position="72"/>
        <end position="94"/>
    </location>
</feature>
<dbReference type="EMBL" id="CAGS01000189">
    <property type="protein sequence ID" value="CCF83732.1"/>
    <property type="molecule type" value="Genomic_DNA"/>
</dbReference>
<keyword evidence="3 7" id="KW-0812">Transmembrane</keyword>
<evidence type="ECO:0000313" key="9">
    <source>
        <dbReference type="Proteomes" id="UP000004221"/>
    </source>
</evidence>
<gene>
    <name evidence="8" type="ORF">NITHO_2690001</name>
</gene>
<accession>I4EGC0</accession>
<feature type="compositionally biased region" description="Basic and acidic residues" evidence="6">
    <location>
        <begin position="260"/>
        <end position="282"/>
    </location>
</feature>
<keyword evidence="2" id="KW-1003">Cell membrane</keyword>
<evidence type="ECO:0000256" key="6">
    <source>
        <dbReference type="SAM" id="MobiDB-lite"/>
    </source>
</evidence>
<dbReference type="AlphaFoldDB" id="I4EGC0"/>
<feature type="transmembrane region" description="Helical" evidence="7">
    <location>
        <begin position="115"/>
        <end position="136"/>
    </location>
</feature>
<keyword evidence="9" id="KW-1185">Reference proteome</keyword>
<feature type="compositionally biased region" description="Polar residues" evidence="6">
    <location>
        <begin position="291"/>
        <end position="301"/>
    </location>
</feature>
<feature type="transmembrane region" description="Helical" evidence="7">
    <location>
        <begin position="6"/>
        <end position="23"/>
    </location>
</feature>
<feature type="region of interest" description="Disordered" evidence="6">
    <location>
        <begin position="260"/>
        <end position="301"/>
    </location>
</feature>
<feature type="transmembrane region" description="Helical" evidence="7">
    <location>
        <begin position="232"/>
        <end position="253"/>
    </location>
</feature>
<comment type="caution">
    <text evidence="8">The sequence shown here is derived from an EMBL/GenBank/DDBJ whole genome shotgun (WGS) entry which is preliminary data.</text>
</comment>
<evidence type="ECO:0000256" key="1">
    <source>
        <dbReference type="ARBA" id="ARBA00004651"/>
    </source>
</evidence>
<evidence type="ECO:0000256" key="5">
    <source>
        <dbReference type="ARBA" id="ARBA00023136"/>
    </source>
</evidence>
<keyword evidence="4 7" id="KW-1133">Transmembrane helix</keyword>
<evidence type="ECO:0000256" key="4">
    <source>
        <dbReference type="ARBA" id="ARBA00022989"/>
    </source>
</evidence>
<reference evidence="8 9" key="1">
    <citation type="journal article" date="2012" name="ISME J.">
        <title>Nitrification expanded: discovery, physiology and genomics of a nitrite-oxidizing bacterium from the phylum Chloroflexi.</title>
        <authorList>
            <person name="Sorokin D.Y."/>
            <person name="Lucker S."/>
            <person name="Vejmelkova D."/>
            <person name="Kostrikina N.A."/>
            <person name="Kleerebezem R."/>
            <person name="Rijpstra W.I."/>
            <person name="Damste J.S."/>
            <person name="Le Paslier D."/>
            <person name="Muyzer G."/>
            <person name="Wagner M."/>
            <person name="van Loosdrecht M.C."/>
            <person name="Daims H."/>
        </authorList>
    </citation>
    <scope>NUCLEOTIDE SEQUENCE [LARGE SCALE GENOMIC DNA]</scope>
    <source>
        <strain evidence="9">none</strain>
    </source>
</reference>
<feature type="transmembrane region" description="Helical" evidence="7">
    <location>
        <begin position="156"/>
        <end position="175"/>
    </location>
</feature>